<dbReference type="Gene3D" id="3.40.50.720">
    <property type="entry name" value="NAD(P)-binding Rossmann-like Domain"/>
    <property type="match status" value="1"/>
</dbReference>
<dbReference type="SUPFAM" id="SSF51735">
    <property type="entry name" value="NAD(P)-binding Rossmann-fold domains"/>
    <property type="match status" value="1"/>
</dbReference>
<evidence type="ECO:0000259" key="1">
    <source>
        <dbReference type="Pfam" id="PF13460"/>
    </source>
</evidence>
<accession>A0A553K0C7</accession>
<gene>
    <name evidence="2" type="ORF">FOJ82_08890</name>
</gene>
<dbReference type="OrthoDB" id="3191258at2"/>
<dbReference type="Pfam" id="PF13460">
    <property type="entry name" value="NAD_binding_10"/>
    <property type="match status" value="1"/>
</dbReference>
<dbReference type="Proteomes" id="UP000317638">
    <property type="component" value="Unassembled WGS sequence"/>
</dbReference>
<proteinExistence type="predicted"/>
<dbReference type="EMBL" id="VKKG01000003">
    <property type="protein sequence ID" value="TRY18160.1"/>
    <property type="molecule type" value="Genomic_DNA"/>
</dbReference>
<keyword evidence="3" id="KW-1185">Reference proteome</keyword>
<organism evidence="2 3">
    <name type="scientific">Tessaracoccus rhinocerotis</name>
    <dbReference type="NCBI Taxonomy" id="1689449"/>
    <lineage>
        <taxon>Bacteria</taxon>
        <taxon>Bacillati</taxon>
        <taxon>Actinomycetota</taxon>
        <taxon>Actinomycetes</taxon>
        <taxon>Propionibacteriales</taxon>
        <taxon>Propionibacteriaceae</taxon>
        <taxon>Tessaracoccus</taxon>
    </lineage>
</organism>
<protein>
    <submittedName>
        <fullName evidence="2">NAD-dependent epimerase</fullName>
    </submittedName>
</protein>
<feature type="domain" description="NAD(P)-binding" evidence="1">
    <location>
        <begin position="8"/>
        <end position="155"/>
    </location>
</feature>
<name>A0A553K0C7_9ACTN</name>
<dbReference type="InterPro" id="IPR051606">
    <property type="entry name" value="Polyketide_Oxido-like"/>
</dbReference>
<dbReference type="InterPro" id="IPR016040">
    <property type="entry name" value="NAD(P)-bd_dom"/>
</dbReference>
<evidence type="ECO:0000313" key="3">
    <source>
        <dbReference type="Proteomes" id="UP000317638"/>
    </source>
</evidence>
<dbReference type="InterPro" id="IPR036291">
    <property type="entry name" value="NAD(P)-bd_dom_sf"/>
</dbReference>
<comment type="caution">
    <text evidence="2">The sequence shown here is derived from an EMBL/GenBank/DDBJ whole genome shotgun (WGS) entry which is preliminary data.</text>
</comment>
<sequence>MARITVIGGTGYAGRGIVEAAVERGHEVTSYSRHLPEDRLDGVEYRTGSFAEEDVAREAVDGSDVVVVAVPPRGEMVGRVGGAIAQLASIAQDSGARLGVVGGAASLRVAPDGPRILDGDVPAELKPEMLEMAQVLSDLRAADEALDWFYFSPAGGFGSFAPGETTGKYRLGGEVLVTDAQGNSNLSAGDLGIAILDEIEKPAHRRERFTAAY</sequence>
<dbReference type="PANTHER" id="PTHR43355:SF2">
    <property type="entry name" value="FLAVIN REDUCTASE (NADPH)"/>
    <property type="match status" value="1"/>
</dbReference>
<dbReference type="PANTHER" id="PTHR43355">
    <property type="entry name" value="FLAVIN REDUCTASE (NADPH)"/>
    <property type="match status" value="1"/>
</dbReference>
<reference evidence="2 3" key="1">
    <citation type="submission" date="2019-07" db="EMBL/GenBank/DDBJ databases">
        <authorList>
            <person name="Zhou L.-Y."/>
        </authorList>
    </citation>
    <scope>NUCLEOTIDE SEQUENCE [LARGE SCALE GENOMIC DNA]</scope>
    <source>
        <strain evidence="2 3">YIM 101269</strain>
    </source>
</reference>
<evidence type="ECO:0000313" key="2">
    <source>
        <dbReference type="EMBL" id="TRY18160.1"/>
    </source>
</evidence>
<dbReference type="AlphaFoldDB" id="A0A553K0C7"/>
<dbReference type="GO" id="GO:0016646">
    <property type="term" value="F:oxidoreductase activity, acting on the CH-NH group of donors, NAD or NADP as acceptor"/>
    <property type="evidence" value="ECO:0007669"/>
    <property type="project" value="TreeGrafter"/>
</dbReference>
<dbReference type="RefSeq" id="WP_143938136.1">
    <property type="nucleotide sequence ID" value="NZ_VKKG01000003.1"/>
</dbReference>